<evidence type="ECO:0000313" key="14">
    <source>
        <dbReference type="Proteomes" id="UP000092445"/>
    </source>
</evidence>
<evidence type="ECO:0000256" key="6">
    <source>
        <dbReference type="ARBA" id="ARBA00022776"/>
    </source>
</evidence>
<evidence type="ECO:0000256" key="9">
    <source>
        <dbReference type="ARBA" id="ARBA00023306"/>
    </source>
</evidence>
<evidence type="ECO:0000256" key="7">
    <source>
        <dbReference type="ARBA" id="ARBA00022786"/>
    </source>
</evidence>
<dbReference type="Pfam" id="PF05839">
    <property type="entry name" value="Apc13p"/>
    <property type="match status" value="1"/>
</dbReference>
<dbReference type="STRING" id="7398.A0A1B0AA14"/>
<keyword evidence="6" id="KW-0498">Mitosis</keyword>
<evidence type="ECO:0000256" key="4">
    <source>
        <dbReference type="ARBA" id="ARBA00013935"/>
    </source>
</evidence>
<comment type="subcellular location">
    <subcellularLocation>
        <location evidence="1">Nucleus</location>
    </subcellularLocation>
</comment>
<evidence type="ECO:0000256" key="8">
    <source>
        <dbReference type="ARBA" id="ARBA00023242"/>
    </source>
</evidence>
<reference evidence="14" key="1">
    <citation type="submission" date="2014-03" db="EMBL/GenBank/DDBJ databases">
        <authorList>
            <person name="Aksoy S."/>
            <person name="Warren W."/>
            <person name="Wilson R.K."/>
        </authorList>
    </citation>
    <scope>NUCLEOTIDE SEQUENCE [LARGE SCALE GENOMIC DNA]</scope>
    <source>
        <strain evidence="14">IAEA</strain>
    </source>
</reference>
<comment type="similarity">
    <text evidence="3">Belongs to the APC13 family.</text>
</comment>
<dbReference type="GO" id="GO:0051301">
    <property type="term" value="P:cell division"/>
    <property type="evidence" value="ECO:0007669"/>
    <property type="project" value="UniProtKB-KW"/>
</dbReference>
<accession>A0A1B0AA14</accession>
<dbReference type="InterPro" id="IPR008401">
    <property type="entry name" value="Apc13"/>
</dbReference>
<reference evidence="13" key="2">
    <citation type="submission" date="2020-05" db="UniProtKB">
        <authorList>
            <consortium name="EnsemblMetazoa"/>
        </authorList>
    </citation>
    <scope>IDENTIFICATION</scope>
    <source>
        <strain evidence="13">IAEA</strain>
    </source>
</reference>
<dbReference type="Proteomes" id="UP000092445">
    <property type="component" value="Unassembled WGS sequence"/>
</dbReference>
<dbReference type="EnsemblMetazoa" id="GPAI039010-RA">
    <property type="protein sequence ID" value="GPAI039010-PA"/>
    <property type="gene ID" value="GPAI039010"/>
</dbReference>
<evidence type="ECO:0000256" key="5">
    <source>
        <dbReference type="ARBA" id="ARBA00022618"/>
    </source>
</evidence>
<dbReference type="PANTHER" id="PTHR28672">
    <property type="entry name" value="ANAPHASE-PROMOTING COMPLEX SUBUNIT 13"/>
    <property type="match status" value="1"/>
</dbReference>
<evidence type="ECO:0000256" key="11">
    <source>
        <dbReference type="ARBA" id="ARBA00045696"/>
    </source>
</evidence>
<dbReference type="Pfam" id="PF14786">
    <property type="entry name" value="Death_2"/>
    <property type="match status" value="1"/>
</dbReference>
<dbReference type="InterPro" id="IPR011029">
    <property type="entry name" value="DEATH-like_dom_sf"/>
</dbReference>
<keyword evidence="9" id="KW-0131">Cell cycle</keyword>
<name>A0A1B0AA14_GLOPL</name>
<dbReference type="SUPFAM" id="SSF47986">
    <property type="entry name" value="DEATH domain"/>
    <property type="match status" value="1"/>
</dbReference>
<organism evidence="13 14">
    <name type="scientific">Glossina pallidipes</name>
    <name type="common">Tsetse fly</name>
    <dbReference type="NCBI Taxonomy" id="7398"/>
    <lineage>
        <taxon>Eukaryota</taxon>
        <taxon>Metazoa</taxon>
        <taxon>Ecdysozoa</taxon>
        <taxon>Arthropoda</taxon>
        <taxon>Hexapoda</taxon>
        <taxon>Insecta</taxon>
        <taxon>Pterygota</taxon>
        <taxon>Neoptera</taxon>
        <taxon>Endopterygota</taxon>
        <taxon>Diptera</taxon>
        <taxon>Brachycera</taxon>
        <taxon>Muscomorpha</taxon>
        <taxon>Hippoboscoidea</taxon>
        <taxon>Glossinidae</taxon>
        <taxon>Glossina</taxon>
    </lineage>
</organism>
<comment type="function">
    <text evidence="11">Component of the anaphase promoting complex/cyclosome (APC/C), a cell cycle-regulated E3 ubiquitin ligase that controls progression through mitosis and the G1 phase of the cell cycle. The APC/C complex acts by mediating ubiquitination and subsequent degradation of target proteins: it mainly mediates the formation of 'Lys-11'-linked polyubiquitin chains and, to a lower extent, the formation of 'Lys-48'- and 'Lys-63'-linked polyubiquitin chains. The APC/C complex catalyzes assembly of branched 'Lys-11'-/'Lys-48'-linked branched ubiquitin chains on target proteins.</text>
</comment>
<dbReference type="VEuPathDB" id="VectorBase:GPAI039010"/>
<keyword evidence="5" id="KW-0132">Cell division</keyword>
<evidence type="ECO:0000256" key="2">
    <source>
        <dbReference type="ARBA" id="ARBA00004906"/>
    </source>
</evidence>
<comment type="pathway">
    <text evidence="2">Protein modification; protein ubiquitination.</text>
</comment>
<protein>
    <recommendedName>
        <fullName evidence="4">Anaphase-promoting complex subunit 13</fullName>
    </recommendedName>
    <alternativeName>
        <fullName evidence="10">Cyclosome subunit 13</fullName>
    </alternativeName>
</protein>
<feature type="domain" description="Tube Death" evidence="12">
    <location>
        <begin position="4"/>
        <end position="46"/>
    </location>
</feature>
<evidence type="ECO:0000256" key="10">
    <source>
        <dbReference type="ARBA" id="ARBA00031338"/>
    </source>
</evidence>
<keyword evidence="8" id="KW-0539">Nucleus</keyword>
<evidence type="ECO:0000313" key="13">
    <source>
        <dbReference type="EnsemblMetazoa" id="GPAI039010-PA"/>
    </source>
</evidence>
<dbReference type="GO" id="GO:0070979">
    <property type="term" value="P:protein K11-linked ubiquitination"/>
    <property type="evidence" value="ECO:0007669"/>
    <property type="project" value="TreeGrafter"/>
</dbReference>
<keyword evidence="14" id="KW-1185">Reference proteome</keyword>
<dbReference type="Gene3D" id="1.10.533.10">
    <property type="entry name" value="Death Domain, Fas"/>
    <property type="match status" value="1"/>
</dbReference>
<dbReference type="GO" id="GO:0005680">
    <property type="term" value="C:anaphase-promoting complex"/>
    <property type="evidence" value="ECO:0007669"/>
    <property type="project" value="InterPro"/>
</dbReference>
<sequence>MSSYLRETELRHLHQKDSYELSFILDDNEGWLDLIQVIPKKIDNESFNLDESIDSEEFLPIKFYSSKNSILFTVDVRLIYICIGIRKPTRKKVITQGMDSQAPVDGYLLEIVDNKWLEEELPFEQILVPSHKLPDPEADGADSHLTLSEQEQKWIDLALGSLAPESSLSDQLTLTTS</sequence>
<proteinExistence type="inferred from homology"/>
<dbReference type="AlphaFoldDB" id="A0A1B0AA14"/>
<evidence type="ECO:0000256" key="1">
    <source>
        <dbReference type="ARBA" id="ARBA00004123"/>
    </source>
</evidence>
<evidence type="ECO:0000259" key="12">
    <source>
        <dbReference type="Pfam" id="PF14786"/>
    </source>
</evidence>
<keyword evidence="7" id="KW-0833">Ubl conjugation pathway</keyword>
<dbReference type="PANTHER" id="PTHR28672:SF1">
    <property type="entry name" value="ANAPHASE-PROMOTING COMPLEX SUBUNIT 13"/>
    <property type="match status" value="1"/>
</dbReference>
<evidence type="ECO:0000256" key="3">
    <source>
        <dbReference type="ARBA" id="ARBA00006940"/>
    </source>
</evidence>
<dbReference type="InterPro" id="IPR029397">
    <property type="entry name" value="Tube_Death"/>
</dbReference>